<organism evidence="8 9">
    <name type="scientific">Nocardioides seonyuensis</name>
    <dbReference type="NCBI Taxonomy" id="2518371"/>
    <lineage>
        <taxon>Bacteria</taxon>
        <taxon>Bacillati</taxon>
        <taxon>Actinomycetota</taxon>
        <taxon>Actinomycetes</taxon>
        <taxon>Propionibacteriales</taxon>
        <taxon>Nocardioidaceae</taxon>
        <taxon>Nocardioides</taxon>
    </lineage>
</organism>
<dbReference type="Pfam" id="PF00441">
    <property type="entry name" value="Acyl-CoA_dh_1"/>
    <property type="match status" value="1"/>
</dbReference>
<comment type="similarity">
    <text evidence="2">Belongs to the acyl-CoA dehydrogenase family.</text>
</comment>
<evidence type="ECO:0000256" key="5">
    <source>
        <dbReference type="ARBA" id="ARBA00023002"/>
    </source>
</evidence>
<dbReference type="RefSeq" id="WP_135266671.1">
    <property type="nucleotide sequence ID" value="NZ_CP038436.1"/>
</dbReference>
<name>A0A4P7IC86_9ACTN</name>
<reference evidence="8 9" key="1">
    <citation type="submission" date="2019-03" db="EMBL/GenBank/DDBJ databases">
        <title>Three New Species of Nocardioides, Nocardioides euryhalodurans sp. nov., Nocardioides seonyuensis sp. nov. and Nocardioides eburneoflavus sp. nov. Iolated from Soil.</title>
        <authorList>
            <person name="Roh S.G."/>
            <person name="Lee C."/>
            <person name="Kim M.-K."/>
            <person name="Kim S.B."/>
        </authorList>
    </citation>
    <scope>NUCLEOTIDE SEQUENCE [LARGE SCALE GENOMIC DNA]</scope>
    <source>
        <strain evidence="8 9">MMS17-SY207-3</strain>
    </source>
</reference>
<sequence length="375" mass="39159">MDFTYDDEQIALRDAVRGLLARKYSDFEQRRRQVAEDPGFDESLWGELAEMGVLGLPFSEDDGGMGAGPVEVAIVATELGRVIAPEPFLSSVVLAGGLVALAGTPEQRTEVLGSLASGERVLALAHLEPGDPVTATPSGDSWTLSGVKEPVVHGARADQVVVSATRPDGSLGLFLVEGDAATRAGYSSYDGGRAARISFEDTTAVALGDPETDGAPLLEQALAGARIAACHEMLGGMEVALSATTDYLKSRKQFGVTLNTFQALNFRAADMYVSLELARSTALWASMVHATGDAAATREAAARAGLHVGKAARHIGQDAIQLHGGIAMTAEYLVGNITARLTVLERFLGDGDHLSVLAAGIDDHAALDPIPEPTA</sequence>
<feature type="domain" description="Acyl-CoA dehydrogenase/oxidase N-terminal" evidence="7">
    <location>
        <begin position="7"/>
        <end position="119"/>
    </location>
</feature>
<dbReference type="InterPro" id="IPR046373">
    <property type="entry name" value="Acyl-CoA_Oxase/DH_mid-dom_sf"/>
</dbReference>
<evidence type="ECO:0000256" key="2">
    <source>
        <dbReference type="ARBA" id="ARBA00009347"/>
    </source>
</evidence>
<gene>
    <name evidence="8" type="ORF">EXE58_03940</name>
</gene>
<dbReference type="PANTHER" id="PTHR43884">
    <property type="entry name" value="ACYL-COA DEHYDROGENASE"/>
    <property type="match status" value="1"/>
</dbReference>
<dbReference type="KEGG" id="nsn:EXE58_03940"/>
<dbReference type="InterPro" id="IPR036250">
    <property type="entry name" value="AcylCo_DH-like_C"/>
</dbReference>
<dbReference type="InterPro" id="IPR009075">
    <property type="entry name" value="AcylCo_DH/oxidase_C"/>
</dbReference>
<evidence type="ECO:0000259" key="6">
    <source>
        <dbReference type="Pfam" id="PF00441"/>
    </source>
</evidence>
<dbReference type="Gene3D" id="2.40.110.10">
    <property type="entry name" value="Butyryl-CoA Dehydrogenase, subunit A, domain 2"/>
    <property type="match status" value="1"/>
</dbReference>
<dbReference type="OrthoDB" id="7328575at2"/>
<evidence type="ECO:0000256" key="4">
    <source>
        <dbReference type="ARBA" id="ARBA00022827"/>
    </source>
</evidence>
<proteinExistence type="inferred from homology"/>
<evidence type="ECO:0000256" key="1">
    <source>
        <dbReference type="ARBA" id="ARBA00001974"/>
    </source>
</evidence>
<dbReference type="GO" id="GO:0050660">
    <property type="term" value="F:flavin adenine dinucleotide binding"/>
    <property type="evidence" value="ECO:0007669"/>
    <property type="project" value="InterPro"/>
</dbReference>
<feature type="domain" description="Acyl-CoA dehydrogenase/oxidase C-terminal" evidence="6">
    <location>
        <begin position="213"/>
        <end position="349"/>
    </location>
</feature>
<evidence type="ECO:0000313" key="8">
    <source>
        <dbReference type="EMBL" id="QBX54699.1"/>
    </source>
</evidence>
<comment type="cofactor">
    <cofactor evidence="1">
        <name>FAD</name>
        <dbReference type="ChEBI" id="CHEBI:57692"/>
    </cofactor>
</comment>
<dbReference type="InterPro" id="IPR037069">
    <property type="entry name" value="AcylCoA_DH/ox_N_sf"/>
</dbReference>
<dbReference type="Pfam" id="PF02771">
    <property type="entry name" value="Acyl-CoA_dh_N"/>
    <property type="match status" value="1"/>
</dbReference>
<dbReference type="Gene3D" id="1.20.140.10">
    <property type="entry name" value="Butyryl-CoA Dehydrogenase, subunit A, domain 3"/>
    <property type="match status" value="1"/>
</dbReference>
<evidence type="ECO:0000259" key="7">
    <source>
        <dbReference type="Pfam" id="PF02771"/>
    </source>
</evidence>
<dbReference type="GO" id="GO:0003995">
    <property type="term" value="F:acyl-CoA dehydrogenase activity"/>
    <property type="evidence" value="ECO:0007669"/>
    <property type="project" value="TreeGrafter"/>
</dbReference>
<dbReference type="Gene3D" id="1.10.540.10">
    <property type="entry name" value="Acyl-CoA dehydrogenase/oxidase, N-terminal domain"/>
    <property type="match status" value="1"/>
</dbReference>
<dbReference type="SUPFAM" id="SSF47203">
    <property type="entry name" value="Acyl-CoA dehydrogenase C-terminal domain-like"/>
    <property type="match status" value="1"/>
</dbReference>
<dbReference type="InterPro" id="IPR013786">
    <property type="entry name" value="AcylCoA_DH/ox_N"/>
</dbReference>
<keyword evidence="4" id="KW-0274">FAD</keyword>
<dbReference type="SUPFAM" id="SSF56645">
    <property type="entry name" value="Acyl-CoA dehydrogenase NM domain-like"/>
    <property type="match status" value="1"/>
</dbReference>
<dbReference type="InterPro" id="IPR009100">
    <property type="entry name" value="AcylCoA_DH/oxidase_NM_dom_sf"/>
</dbReference>
<keyword evidence="9" id="KW-1185">Reference proteome</keyword>
<protein>
    <submittedName>
        <fullName evidence="8">Acyl-CoA dehydrogenase</fullName>
    </submittedName>
</protein>
<dbReference type="Proteomes" id="UP000294853">
    <property type="component" value="Chromosome"/>
</dbReference>
<dbReference type="PANTHER" id="PTHR43884:SF20">
    <property type="entry name" value="ACYL-COA DEHYDROGENASE FADE28"/>
    <property type="match status" value="1"/>
</dbReference>
<dbReference type="EMBL" id="CP038436">
    <property type="protein sequence ID" value="QBX54699.1"/>
    <property type="molecule type" value="Genomic_DNA"/>
</dbReference>
<accession>A0A4P7IC86</accession>
<dbReference type="CDD" id="cd00567">
    <property type="entry name" value="ACAD"/>
    <property type="match status" value="1"/>
</dbReference>
<evidence type="ECO:0000256" key="3">
    <source>
        <dbReference type="ARBA" id="ARBA00022630"/>
    </source>
</evidence>
<evidence type="ECO:0000313" key="9">
    <source>
        <dbReference type="Proteomes" id="UP000294853"/>
    </source>
</evidence>
<keyword evidence="5" id="KW-0560">Oxidoreductase</keyword>
<dbReference type="AlphaFoldDB" id="A0A4P7IC86"/>
<keyword evidence="3" id="KW-0285">Flavoprotein</keyword>